<evidence type="ECO:0000259" key="1">
    <source>
        <dbReference type="PROSITE" id="PS50280"/>
    </source>
</evidence>
<dbReference type="SMART" id="SM00317">
    <property type="entry name" value="SET"/>
    <property type="match status" value="1"/>
</dbReference>
<sequence>MATGTGEEDASISKYIAAGSQPPPSNHLYETRATPYGGRGAFARGPIAKNTDILSCAGPYASVIFRPFKKEVCAWCFAYAFESGKSKWSIKLSVDNAGAWFCSEHCEELWIKEHELVQGEGVQWWLEINGAFERLIAQMSQSGTKGTRKSSRVVGESTSTRFAHLEDLKSKEVTQELVDKAWSIAEKTLSDKGTAIQFTQPLNNLELDTARYLLDGLLHKILEDARPDATRALSTLSSIAIGAGRWADYLELQDNEVPHICSKPYVLASHVRIYCFLRQLFPLLAGSKGMPSGPSDLLRRYLTSSTTVRALLQRDPGNVFGIWDMAPEAEESEMLGWGAYVFGSYFNHDCDPNITKRREGRAVVFYTIRDVCADEELCISYVDDAPVGERIAHLERDWFFSCRCAKCIQDLANVS</sequence>
<name>A0A8S0WU55_CYCAE</name>
<dbReference type="SUPFAM" id="SSF82199">
    <property type="entry name" value="SET domain"/>
    <property type="match status" value="1"/>
</dbReference>
<proteinExistence type="predicted"/>
<evidence type="ECO:0000313" key="3">
    <source>
        <dbReference type="Proteomes" id="UP000467700"/>
    </source>
</evidence>
<keyword evidence="3" id="KW-1185">Reference proteome</keyword>
<organism evidence="2 3">
    <name type="scientific">Cyclocybe aegerita</name>
    <name type="common">Black poplar mushroom</name>
    <name type="synonym">Agrocybe aegerita</name>
    <dbReference type="NCBI Taxonomy" id="1973307"/>
    <lineage>
        <taxon>Eukaryota</taxon>
        <taxon>Fungi</taxon>
        <taxon>Dikarya</taxon>
        <taxon>Basidiomycota</taxon>
        <taxon>Agaricomycotina</taxon>
        <taxon>Agaricomycetes</taxon>
        <taxon>Agaricomycetidae</taxon>
        <taxon>Agaricales</taxon>
        <taxon>Agaricineae</taxon>
        <taxon>Bolbitiaceae</taxon>
        <taxon>Cyclocybe</taxon>
    </lineage>
</organism>
<reference evidence="2 3" key="1">
    <citation type="submission" date="2020-01" db="EMBL/GenBank/DDBJ databases">
        <authorList>
            <person name="Gupta K D."/>
        </authorList>
    </citation>
    <scope>NUCLEOTIDE SEQUENCE [LARGE SCALE GENOMIC DNA]</scope>
</reference>
<dbReference type="PANTHER" id="PTHR12197:SF294">
    <property type="entry name" value="POTENTIAL PROTEIN LYSINE METHYLTRANSFERASE SET6"/>
    <property type="match status" value="1"/>
</dbReference>
<dbReference type="Proteomes" id="UP000467700">
    <property type="component" value="Unassembled WGS sequence"/>
</dbReference>
<gene>
    <name evidence="2" type="ORF">AAE3_LOCUS183</name>
</gene>
<protein>
    <recommendedName>
        <fullName evidence="1">SET domain-containing protein</fullName>
    </recommendedName>
</protein>
<dbReference type="Gene3D" id="2.170.270.10">
    <property type="entry name" value="SET domain"/>
    <property type="match status" value="1"/>
</dbReference>
<dbReference type="EMBL" id="CACVBS010000001">
    <property type="protein sequence ID" value="CAA7257505.1"/>
    <property type="molecule type" value="Genomic_DNA"/>
</dbReference>
<dbReference type="PANTHER" id="PTHR12197">
    <property type="entry name" value="HISTONE-LYSINE N-METHYLTRANSFERASE SMYD"/>
    <property type="match status" value="1"/>
</dbReference>
<evidence type="ECO:0000313" key="2">
    <source>
        <dbReference type="EMBL" id="CAA7257505.1"/>
    </source>
</evidence>
<dbReference type="GO" id="GO:0005634">
    <property type="term" value="C:nucleus"/>
    <property type="evidence" value="ECO:0007669"/>
    <property type="project" value="TreeGrafter"/>
</dbReference>
<dbReference type="InterPro" id="IPR046341">
    <property type="entry name" value="SET_dom_sf"/>
</dbReference>
<accession>A0A8S0WU55</accession>
<dbReference type="Pfam" id="PF00856">
    <property type="entry name" value="SET"/>
    <property type="match status" value="1"/>
</dbReference>
<dbReference type="InterPro" id="IPR001214">
    <property type="entry name" value="SET_dom"/>
</dbReference>
<dbReference type="InterPro" id="IPR050869">
    <property type="entry name" value="H3K4_H4K5_MeTrfase"/>
</dbReference>
<dbReference type="AlphaFoldDB" id="A0A8S0WU55"/>
<feature type="domain" description="SET" evidence="1">
    <location>
        <begin position="24"/>
        <end position="382"/>
    </location>
</feature>
<dbReference type="OrthoDB" id="1028014at2759"/>
<comment type="caution">
    <text evidence="2">The sequence shown here is derived from an EMBL/GenBank/DDBJ whole genome shotgun (WGS) entry which is preliminary data.</text>
</comment>
<dbReference type="PROSITE" id="PS50280">
    <property type="entry name" value="SET"/>
    <property type="match status" value="1"/>
</dbReference>
<dbReference type="CDD" id="cd20071">
    <property type="entry name" value="SET_SMYD"/>
    <property type="match status" value="1"/>
</dbReference>